<organism evidence="1 2">
    <name type="scientific">Streptosporangium longisporum</name>
    <dbReference type="NCBI Taxonomy" id="46187"/>
    <lineage>
        <taxon>Bacteria</taxon>
        <taxon>Bacillati</taxon>
        <taxon>Actinomycetota</taxon>
        <taxon>Actinomycetes</taxon>
        <taxon>Streptosporangiales</taxon>
        <taxon>Streptosporangiaceae</taxon>
        <taxon>Streptosporangium</taxon>
    </lineage>
</organism>
<protein>
    <submittedName>
        <fullName evidence="1">Uncharacterized protein</fullName>
    </submittedName>
</protein>
<sequence>MTFSSTDFEQRTEYERFVLDTAYPLIARAATGAIIDATRRGRRDIGVAVGAIGLKAHVPSPGGGSKSAEFDIRPLIFGAAWKVLDLLIEGVIGHSTGKGMQVKNKLAMLASAPSPAPFSGEPKLWERTVAIYSNTAEMRNCIVHRRFQVDKPAEVMRGSAKKVGDSPPRPVSFDEQAAFCRIVQGVASSVIAQELTARECRQLQYMFDVLRGHHGLGALGGSLVEGPIPTVKASLDQFDSGAFYLDGPHIHQQAHEGASDVAAFDLMVVLADGRSLLGDLAALPADDVTPIDLDDPPAWLRWQ</sequence>
<keyword evidence="2" id="KW-1185">Reference proteome</keyword>
<evidence type="ECO:0000313" key="1">
    <source>
        <dbReference type="EMBL" id="GAA3039686.1"/>
    </source>
</evidence>
<dbReference type="Proteomes" id="UP001499930">
    <property type="component" value="Unassembled WGS sequence"/>
</dbReference>
<dbReference type="EMBL" id="BAAAWD010000029">
    <property type="protein sequence ID" value="GAA3039686.1"/>
    <property type="molecule type" value="Genomic_DNA"/>
</dbReference>
<reference evidence="2" key="1">
    <citation type="journal article" date="2019" name="Int. J. Syst. Evol. Microbiol.">
        <title>The Global Catalogue of Microorganisms (GCM) 10K type strain sequencing project: providing services to taxonomists for standard genome sequencing and annotation.</title>
        <authorList>
            <consortium name="The Broad Institute Genomics Platform"/>
            <consortium name="The Broad Institute Genome Sequencing Center for Infectious Disease"/>
            <person name="Wu L."/>
            <person name="Ma J."/>
        </authorList>
    </citation>
    <scope>NUCLEOTIDE SEQUENCE [LARGE SCALE GENOMIC DNA]</scope>
    <source>
        <strain evidence="2">JCM 3106</strain>
    </source>
</reference>
<comment type="caution">
    <text evidence="1">The sequence shown here is derived from an EMBL/GenBank/DDBJ whole genome shotgun (WGS) entry which is preliminary data.</text>
</comment>
<gene>
    <name evidence="1" type="ORF">GCM10017559_80020</name>
</gene>
<proteinExistence type="predicted"/>
<name>A0ABP6LET5_9ACTN</name>
<accession>A0ABP6LET5</accession>
<dbReference type="RefSeq" id="WP_344907085.1">
    <property type="nucleotide sequence ID" value="NZ_BAAAWD010000029.1"/>
</dbReference>
<evidence type="ECO:0000313" key="2">
    <source>
        <dbReference type="Proteomes" id="UP001499930"/>
    </source>
</evidence>